<name>A0A6N8J2Z1_9BACT</name>
<organism evidence="2 3">
    <name type="scientific">Chitinophaga oryziterrae</name>
    <dbReference type="NCBI Taxonomy" id="1031224"/>
    <lineage>
        <taxon>Bacteria</taxon>
        <taxon>Pseudomonadati</taxon>
        <taxon>Bacteroidota</taxon>
        <taxon>Chitinophagia</taxon>
        <taxon>Chitinophagales</taxon>
        <taxon>Chitinophagaceae</taxon>
        <taxon>Chitinophaga</taxon>
    </lineage>
</organism>
<keyword evidence="3" id="KW-1185">Reference proteome</keyword>
<keyword evidence="1" id="KW-0732">Signal</keyword>
<dbReference type="RefSeq" id="WP_157298251.1">
    <property type="nucleotide sequence ID" value="NZ_BAAAZB010000005.1"/>
</dbReference>
<evidence type="ECO:0000256" key="1">
    <source>
        <dbReference type="SAM" id="SignalP"/>
    </source>
</evidence>
<sequence>MKAVIRNVSRTLIMAGAISLAATAANAQMKIGNNPSVIKKSAILDLETTKQGLLLPRLADFTAIDAAIGTDIVDGMIVYLASGVPATEGVYMRKAGAWVKISSAADAVSNWSLLGNTGTTAANYVGTTDAMPLSLRSNATEGISIQTDGSVQLKQVAASATLFDVMVIDPTTGTVAKRTLPITAFSSLLSNVAVKADSAFATMNVTEDPTTKAITINTPIMAASSTAPYGFITKADWDKLQALSAGGNFTIADFITTIAAGQENRGGQITYNAATASYKLELVAASATLAGIVTTTAQTFGGDKTFTGAVAVGGTLGVTGATTLNSTLDVTGNTTVGGTLGVTGAATLADNLSVAGTSTLTGATTVGSTLGVTGATTLNSTLNVVGASTLGGAVTLGSVAATATAPSYDLLVKNSGTNAVEKKAFNLDALTTAVQFITTGGATASTSGTSVEFQGGTTGADFNIVADGTAKTVTFNLPDASGIDATHTAVQRGVVSSADQTFAGNKSFTANVAVGANTVANSTLQVAGSVSMAIKSVTAAYTITATDNTILADATAAGFTITLPAPSAAITGRIYTIKKIGTGDIDNAVTIMPGGGTIEGGASYIIYNDWTYITVQTDGANWYIVKK</sequence>
<reference evidence="2 3" key="1">
    <citation type="submission" date="2019-12" db="EMBL/GenBank/DDBJ databases">
        <title>The draft genomic sequence of strain Chitinophaga oryziterrae JCM 16595.</title>
        <authorList>
            <person name="Zhang X."/>
        </authorList>
    </citation>
    <scope>NUCLEOTIDE SEQUENCE [LARGE SCALE GENOMIC DNA]</scope>
    <source>
        <strain evidence="2 3">JCM 16595</strain>
    </source>
</reference>
<feature type="chain" id="PRO_5026833293" evidence="1">
    <location>
        <begin position="28"/>
        <end position="627"/>
    </location>
</feature>
<dbReference type="Proteomes" id="UP000468388">
    <property type="component" value="Unassembled WGS sequence"/>
</dbReference>
<feature type="signal peptide" evidence="1">
    <location>
        <begin position="1"/>
        <end position="27"/>
    </location>
</feature>
<gene>
    <name evidence="2" type="ORF">GO495_03235</name>
</gene>
<protein>
    <submittedName>
        <fullName evidence="2">Uncharacterized protein</fullName>
    </submittedName>
</protein>
<evidence type="ECO:0000313" key="3">
    <source>
        <dbReference type="Proteomes" id="UP000468388"/>
    </source>
</evidence>
<proteinExistence type="predicted"/>
<dbReference type="AlphaFoldDB" id="A0A6N8J2Z1"/>
<accession>A0A6N8J2Z1</accession>
<dbReference type="EMBL" id="WRXO01000001">
    <property type="protein sequence ID" value="MVT39587.1"/>
    <property type="molecule type" value="Genomic_DNA"/>
</dbReference>
<evidence type="ECO:0000313" key="2">
    <source>
        <dbReference type="EMBL" id="MVT39587.1"/>
    </source>
</evidence>
<dbReference type="OrthoDB" id="657052at2"/>
<comment type="caution">
    <text evidence="2">The sequence shown here is derived from an EMBL/GenBank/DDBJ whole genome shotgun (WGS) entry which is preliminary data.</text>
</comment>